<evidence type="ECO:0000256" key="1">
    <source>
        <dbReference type="SAM" id="MobiDB-lite"/>
    </source>
</evidence>
<organism evidence="2 3">
    <name type="scientific">Scleroderma citrinum Foug A</name>
    <dbReference type="NCBI Taxonomy" id="1036808"/>
    <lineage>
        <taxon>Eukaryota</taxon>
        <taxon>Fungi</taxon>
        <taxon>Dikarya</taxon>
        <taxon>Basidiomycota</taxon>
        <taxon>Agaricomycotina</taxon>
        <taxon>Agaricomycetes</taxon>
        <taxon>Agaricomycetidae</taxon>
        <taxon>Boletales</taxon>
        <taxon>Sclerodermatineae</taxon>
        <taxon>Sclerodermataceae</taxon>
        <taxon>Scleroderma</taxon>
    </lineage>
</organism>
<sequence>MTGVITTASTPFVCTTMHLGGHAYTSYRKVTGVSAERMICPEISREMFWVSKVLAHSDYETLMHVCVQHGSMTAKKERNNGPVARNRTNQQDPGPWRANLQE</sequence>
<gene>
    <name evidence="2" type="ORF">SCLCIDRAFT_168354</name>
</gene>
<dbReference type="AlphaFoldDB" id="A0A0C3ESE5"/>
<keyword evidence="3" id="KW-1185">Reference proteome</keyword>
<accession>A0A0C3ESE5</accession>
<dbReference type="EMBL" id="KN822004">
    <property type="protein sequence ID" value="KIM70741.1"/>
    <property type="molecule type" value="Genomic_DNA"/>
</dbReference>
<name>A0A0C3ESE5_9AGAM</name>
<evidence type="ECO:0000313" key="2">
    <source>
        <dbReference type="EMBL" id="KIM70741.1"/>
    </source>
</evidence>
<dbReference type="HOGENOM" id="CLU_2279118_0_0_1"/>
<reference evidence="2 3" key="1">
    <citation type="submission" date="2014-04" db="EMBL/GenBank/DDBJ databases">
        <authorList>
            <consortium name="DOE Joint Genome Institute"/>
            <person name="Kuo A."/>
            <person name="Kohler A."/>
            <person name="Nagy L.G."/>
            <person name="Floudas D."/>
            <person name="Copeland A."/>
            <person name="Barry K.W."/>
            <person name="Cichocki N."/>
            <person name="Veneault-Fourrey C."/>
            <person name="LaButti K."/>
            <person name="Lindquist E.A."/>
            <person name="Lipzen A."/>
            <person name="Lundell T."/>
            <person name="Morin E."/>
            <person name="Murat C."/>
            <person name="Sun H."/>
            <person name="Tunlid A."/>
            <person name="Henrissat B."/>
            <person name="Grigoriev I.V."/>
            <person name="Hibbett D.S."/>
            <person name="Martin F."/>
            <person name="Nordberg H.P."/>
            <person name="Cantor M.N."/>
            <person name="Hua S.X."/>
        </authorList>
    </citation>
    <scope>NUCLEOTIDE SEQUENCE [LARGE SCALE GENOMIC DNA]</scope>
    <source>
        <strain evidence="2 3">Foug A</strain>
    </source>
</reference>
<evidence type="ECO:0000313" key="3">
    <source>
        <dbReference type="Proteomes" id="UP000053989"/>
    </source>
</evidence>
<feature type="region of interest" description="Disordered" evidence="1">
    <location>
        <begin position="72"/>
        <end position="102"/>
    </location>
</feature>
<dbReference type="InParanoid" id="A0A0C3ESE5"/>
<protein>
    <submittedName>
        <fullName evidence="2">Uncharacterized protein</fullName>
    </submittedName>
</protein>
<proteinExistence type="predicted"/>
<dbReference type="Proteomes" id="UP000053989">
    <property type="component" value="Unassembled WGS sequence"/>
</dbReference>
<reference evidence="3" key="2">
    <citation type="submission" date="2015-01" db="EMBL/GenBank/DDBJ databases">
        <title>Evolutionary Origins and Diversification of the Mycorrhizal Mutualists.</title>
        <authorList>
            <consortium name="DOE Joint Genome Institute"/>
            <consortium name="Mycorrhizal Genomics Consortium"/>
            <person name="Kohler A."/>
            <person name="Kuo A."/>
            <person name="Nagy L.G."/>
            <person name="Floudas D."/>
            <person name="Copeland A."/>
            <person name="Barry K.W."/>
            <person name="Cichocki N."/>
            <person name="Veneault-Fourrey C."/>
            <person name="LaButti K."/>
            <person name="Lindquist E.A."/>
            <person name="Lipzen A."/>
            <person name="Lundell T."/>
            <person name="Morin E."/>
            <person name="Murat C."/>
            <person name="Riley R."/>
            <person name="Ohm R."/>
            <person name="Sun H."/>
            <person name="Tunlid A."/>
            <person name="Henrissat B."/>
            <person name="Grigoriev I.V."/>
            <person name="Hibbett D.S."/>
            <person name="Martin F."/>
        </authorList>
    </citation>
    <scope>NUCLEOTIDE SEQUENCE [LARGE SCALE GENOMIC DNA]</scope>
    <source>
        <strain evidence="3">Foug A</strain>
    </source>
</reference>